<dbReference type="EMBL" id="PP511775">
    <property type="protein sequence ID" value="XCD07268.1"/>
    <property type="molecule type" value="Genomic_DNA"/>
</dbReference>
<sequence>MSFYCNNTEGCHFECDPYYGSKFSETRDKPIIEGLNVIEVFDGNSVRGYRVVSDISLIFDQKRLNSLSSDSIRSWLNTLQGGTSEPALSGLSDDQLLMFVKSRHIQSPSDLKAWSDHLISIGSDLHADADSVLSEIEEQRIAAKAAEVASSSASVPKKE</sequence>
<dbReference type="EMBL" id="PP511484">
    <property type="protein sequence ID" value="XCD04614.1"/>
    <property type="molecule type" value="Genomic_DNA"/>
</dbReference>
<organism evidence="1">
    <name type="scientific">Dulem virus 263</name>
    <dbReference type="NCBI Taxonomy" id="3145740"/>
    <lineage>
        <taxon>Viruses</taxon>
        <taxon>Monodnaviria</taxon>
        <taxon>Sangervirae</taxon>
        <taxon>Phixviricota</taxon>
        <taxon>Malgrandaviricetes</taxon>
        <taxon>Petitvirales</taxon>
        <taxon>Microviridae</taxon>
        <taxon>Microvirus</taxon>
    </lineage>
</organism>
<protein>
    <submittedName>
        <fullName evidence="1">Internal scaffolding protein</fullName>
    </submittedName>
</protein>
<dbReference type="EMBL" id="PP511328">
    <property type="protein sequence ID" value="XCD03206.1"/>
    <property type="molecule type" value="Genomic_DNA"/>
</dbReference>
<accession>A0AAU8ATD3</accession>
<evidence type="ECO:0000313" key="2">
    <source>
        <dbReference type="EMBL" id="XCD03206.1"/>
    </source>
</evidence>
<name>A0AAU8ATD3_9VIRU</name>
<dbReference type="EMBL" id="PP511320">
    <property type="protein sequence ID" value="XCD03148.1"/>
    <property type="molecule type" value="Genomic_DNA"/>
</dbReference>
<proteinExistence type="predicted"/>
<evidence type="ECO:0000313" key="3">
    <source>
        <dbReference type="EMBL" id="XCD04352.1"/>
    </source>
</evidence>
<dbReference type="EMBL" id="PP511448">
    <property type="protein sequence ID" value="XCD04352.1"/>
    <property type="molecule type" value="Genomic_DNA"/>
</dbReference>
<evidence type="ECO:0000313" key="4">
    <source>
        <dbReference type="EMBL" id="XCD04614.1"/>
    </source>
</evidence>
<evidence type="ECO:0000313" key="1">
    <source>
        <dbReference type="EMBL" id="XCD03148.1"/>
    </source>
</evidence>
<reference evidence="1" key="1">
    <citation type="submission" date="2024-03" db="EMBL/GenBank/DDBJ databases">
        <title>Diverse circular DNA viruses in blood, oral, and fecal samples of captive lemurs.</title>
        <authorList>
            <person name="Paietta E.N."/>
            <person name="Kraberger S."/>
            <person name="Lund M.C."/>
            <person name="Custer J.M."/>
            <person name="Vargas K.M."/>
            <person name="Ehmke E.E."/>
            <person name="Yoder A.D."/>
            <person name="Varsani A."/>
        </authorList>
    </citation>
    <scope>NUCLEOTIDE SEQUENCE</scope>
    <source>
        <strain evidence="1">Duke_17_1541</strain>
        <strain evidence="2">Duke_18_26</strain>
        <strain evidence="3">Duke_23FS_15</strain>
        <strain evidence="4">Duke_24FF_857</strain>
        <strain evidence="5">Duke_27FF_1356</strain>
    </source>
</reference>
<evidence type="ECO:0000313" key="5">
    <source>
        <dbReference type="EMBL" id="XCD07268.1"/>
    </source>
</evidence>